<sequence length="214" mass="23794">MDKKLRIKNSSHHQKRSEFIDDECSTDSGCSSGGSTGSAERLSRVNDPRSTFQHRCYINHVHYHNEPSTTRSQERLSKPNVTSNQRGRISKSSRSWSPSNSRKHTEKSPTPSSSPSDAHSTDSDSLKSTPKTDVFRRALHYLTLTKIETSSSSSNNNSCCSSSGTSKEKKLTKKSPKKILRKPVTYTYVKGLSGLPTQRVPRNSTPELPSSFTC</sequence>
<feature type="region of interest" description="Disordered" evidence="1">
    <location>
        <begin position="150"/>
        <end position="178"/>
    </location>
</feature>
<feature type="compositionally biased region" description="Polar residues" evidence="1">
    <location>
        <begin position="200"/>
        <end position="214"/>
    </location>
</feature>
<evidence type="ECO:0000313" key="4">
    <source>
        <dbReference type="Proteomes" id="UP000826195"/>
    </source>
</evidence>
<dbReference type="AlphaFoldDB" id="A0AAV7I8K3"/>
<reference evidence="3 4" key="1">
    <citation type="journal article" date="2021" name="J. Hered.">
        <title>A chromosome-level genome assembly of the parasitoid wasp, Cotesia glomerata (Hymenoptera: Braconidae).</title>
        <authorList>
            <person name="Pinto B.J."/>
            <person name="Weis J.J."/>
            <person name="Gamble T."/>
            <person name="Ode P.J."/>
            <person name="Paul R."/>
            <person name="Zaspel J.M."/>
        </authorList>
    </citation>
    <scope>NUCLEOTIDE SEQUENCE [LARGE SCALE GENOMIC DNA]</scope>
    <source>
        <strain evidence="3">CgM1</strain>
    </source>
</reference>
<dbReference type="EMBL" id="JAHXZJ010002237">
    <property type="protein sequence ID" value="KAH0546451.1"/>
    <property type="molecule type" value="Genomic_DNA"/>
</dbReference>
<feature type="domain" description="DUF4797" evidence="2">
    <location>
        <begin position="176"/>
        <end position="203"/>
    </location>
</feature>
<evidence type="ECO:0000259" key="2">
    <source>
        <dbReference type="Pfam" id="PF16051"/>
    </source>
</evidence>
<evidence type="ECO:0000256" key="1">
    <source>
        <dbReference type="SAM" id="MobiDB-lite"/>
    </source>
</evidence>
<feature type="region of interest" description="Disordered" evidence="1">
    <location>
        <begin position="62"/>
        <end position="132"/>
    </location>
</feature>
<feature type="compositionally biased region" description="Low complexity" evidence="1">
    <location>
        <begin position="150"/>
        <end position="165"/>
    </location>
</feature>
<proteinExistence type="predicted"/>
<organism evidence="3 4">
    <name type="scientific">Cotesia glomerata</name>
    <name type="common">Lepidopteran parasitic wasp</name>
    <name type="synonym">Apanteles glomeratus</name>
    <dbReference type="NCBI Taxonomy" id="32391"/>
    <lineage>
        <taxon>Eukaryota</taxon>
        <taxon>Metazoa</taxon>
        <taxon>Ecdysozoa</taxon>
        <taxon>Arthropoda</taxon>
        <taxon>Hexapoda</taxon>
        <taxon>Insecta</taxon>
        <taxon>Pterygota</taxon>
        <taxon>Neoptera</taxon>
        <taxon>Endopterygota</taxon>
        <taxon>Hymenoptera</taxon>
        <taxon>Apocrita</taxon>
        <taxon>Ichneumonoidea</taxon>
        <taxon>Braconidae</taxon>
        <taxon>Microgastrinae</taxon>
        <taxon>Cotesia</taxon>
    </lineage>
</organism>
<dbReference type="InterPro" id="IPR032050">
    <property type="entry name" value="DUF4797"/>
</dbReference>
<protein>
    <recommendedName>
        <fullName evidence="2">DUF4797 domain-containing protein</fullName>
    </recommendedName>
</protein>
<feature type="compositionally biased region" description="Basic residues" evidence="1">
    <location>
        <begin position="1"/>
        <end position="15"/>
    </location>
</feature>
<name>A0AAV7I8K3_COTGL</name>
<evidence type="ECO:0000313" key="3">
    <source>
        <dbReference type="EMBL" id="KAH0546451.1"/>
    </source>
</evidence>
<dbReference type="Proteomes" id="UP000826195">
    <property type="component" value="Unassembled WGS sequence"/>
</dbReference>
<keyword evidence="4" id="KW-1185">Reference proteome</keyword>
<feature type="compositionally biased region" description="Low complexity" evidence="1">
    <location>
        <begin position="108"/>
        <end position="118"/>
    </location>
</feature>
<dbReference type="Pfam" id="PF16051">
    <property type="entry name" value="DUF4797"/>
    <property type="match status" value="1"/>
</dbReference>
<feature type="compositionally biased region" description="Low complexity" evidence="1">
    <location>
        <begin position="86"/>
        <end position="100"/>
    </location>
</feature>
<accession>A0AAV7I8K3</accession>
<gene>
    <name evidence="3" type="ORF">KQX54_009774</name>
</gene>
<feature type="region of interest" description="Disordered" evidence="1">
    <location>
        <begin position="194"/>
        <end position="214"/>
    </location>
</feature>
<feature type="region of interest" description="Disordered" evidence="1">
    <location>
        <begin position="1"/>
        <end position="47"/>
    </location>
</feature>
<comment type="caution">
    <text evidence="3">The sequence shown here is derived from an EMBL/GenBank/DDBJ whole genome shotgun (WGS) entry which is preliminary data.</text>
</comment>